<dbReference type="Gene3D" id="1.20.1280.50">
    <property type="match status" value="1"/>
</dbReference>
<organism evidence="2">
    <name type="scientific">Aegilops tauschii</name>
    <name type="common">Tausch's goatgrass</name>
    <name type="synonym">Aegilops squarrosa</name>
    <dbReference type="NCBI Taxonomy" id="37682"/>
    <lineage>
        <taxon>Eukaryota</taxon>
        <taxon>Viridiplantae</taxon>
        <taxon>Streptophyta</taxon>
        <taxon>Embryophyta</taxon>
        <taxon>Tracheophyta</taxon>
        <taxon>Spermatophyta</taxon>
        <taxon>Magnoliopsida</taxon>
        <taxon>Liliopsida</taxon>
        <taxon>Poales</taxon>
        <taxon>Poaceae</taxon>
        <taxon>BOP clade</taxon>
        <taxon>Pooideae</taxon>
        <taxon>Triticodae</taxon>
        <taxon>Triticeae</taxon>
        <taxon>Triticinae</taxon>
        <taxon>Aegilops</taxon>
    </lineage>
</organism>
<dbReference type="EnsemblPlants" id="EMT32472">
    <property type="protein sequence ID" value="EMT32472"/>
    <property type="gene ID" value="F775_16076"/>
</dbReference>
<name>M8CXP4_AEGTA</name>
<evidence type="ECO:0000259" key="1">
    <source>
        <dbReference type="Pfam" id="PF12937"/>
    </source>
</evidence>
<sequence>MRREEGETSSSIPRHPRSPVVGPLEDDDLLLEILLRLPPQPSSLPRASAVCRRWHLLISEPGFSRRFRRYHRGNLPIIGFYDRNPPYLSFVPALEGPDRIPPGRLSWQCQREEGPDLSTFGCRDGLVLVHVKHLEPLKRHVLVWDPITGEQHNPGIPPGFDTGKRFNGAVFRSAGDADHFQVVLVGNGDNQLPVASVYSSETDREY</sequence>
<protein>
    <recommendedName>
        <fullName evidence="1">F-box domain-containing protein</fullName>
    </recommendedName>
</protein>
<dbReference type="AlphaFoldDB" id="M8CXP4"/>
<accession>M8CXP4</accession>
<dbReference type="PANTHER" id="PTHR32133">
    <property type="entry name" value="OS07G0120400 PROTEIN"/>
    <property type="match status" value="1"/>
</dbReference>
<dbReference type="InterPro" id="IPR036047">
    <property type="entry name" value="F-box-like_dom_sf"/>
</dbReference>
<dbReference type="InterPro" id="IPR001810">
    <property type="entry name" value="F-box_dom"/>
</dbReference>
<feature type="domain" description="F-box" evidence="1">
    <location>
        <begin position="27"/>
        <end position="67"/>
    </location>
</feature>
<reference evidence="2" key="1">
    <citation type="submission" date="2015-06" db="UniProtKB">
        <authorList>
            <consortium name="EnsemblPlants"/>
        </authorList>
    </citation>
    <scope>IDENTIFICATION</scope>
</reference>
<dbReference type="PANTHER" id="PTHR32133:SF320">
    <property type="entry name" value="F-BOX DOMAIN-CONTAINING PROTEIN"/>
    <property type="match status" value="1"/>
</dbReference>
<dbReference type="Pfam" id="PF12937">
    <property type="entry name" value="F-box-like"/>
    <property type="match status" value="1"/>
</dbReference>
<dbReference type="SUPFAM" id="SSF81383">
    <property type="entry name" value="F-box domain"/>
    <property type="match status" value="1"/>
</dbReference>
<proteinExistence type="predicted"/>
<evidence type="ECO:0000313" key="2">
    <source>
        <dbReference type="EnsemblPlants" id="EMT32472"/>
    </source>
</evidence>